<dbReference type="Proteomes" id="UP000025756">
    <property type="component" value="Unassembled WGS sequence"/>
</dbReference>
<gene>
    <name evidence="1" type="ORF">L490_1829</name>
</gene>
<comment type="caution">
    <text evidence="1">The sequence shown here is derived from an EMBL/GenBank/DDBJ whole genome shotgun (WGS) entry which is preliminary data.</text>
</comment>
<reference evidence="1 2" key="1">
    <citation type="submission" date="2014-03" db="EMBL/GenBank/DDBJ databases">
        <title>Genome sequence of Bordetella bronchiseptica.</title>
        <authorList>
            <person name="Harvill E."/>
            <person name="Goodfield L.L."/>
            <person name="Ivanov Y.V."/>
            <person name="Meyer J.A."/>
            <person name="Muse S.J."/>
            <person name="Jacobs N."/>
            <person name="Bendor L."/>
            <person name="Smallridge W.E."/>
            <person name="Brinkac L.M."/>
            <person name="Sanka R."/>
            <person name="Kim M."/>
            <person name="Losada L."/>
        </authorList>
    </citation>
    <scope>NUCLEOTIDE SEQUENCE [LARGE SCALE GENOMIC DNA]</scope>
    <source>
        <strain evidence="1 2">00-P-2796</strain>
    </source>
</reference>
<name>A0ABR4RCY2_BORBO</name>
<protein>
    <submittedName>
        <fullName evidence="1">Uncharacterized protein</fullName>
    </submittedName>
</protein>
<evidence type="ECO:0000313" key="1">
    <source>
        <dbReference type="EMBL" id="KCV33772.1"/>
    </source>
</evidence>
<evidence type="ECO:0000313" key="2">
    <source>
        <dbReference type="Proteomes" id="UP000025756"/>
    </source>
</evidence>
<keyword evidence="2" id="KW-1185">Reference proteome</keyword>
<organism evidence="1 2">
    <name type="scientific">Bordetella bronchiseptica 00-P-2796</name>
    <dbReference type="NCBI Taxonomy" id="1331199"/>
    <lineage>
        <taxon>Bacteria</taxon>
        <taxon>Pseudomonadati</taxon>
        <taxon>Pseudomonadota</taxon>
        <taxon>Betaproteobacteria</taxon>
        <taxon>Burkholderiales</taxon>
        <taxon>Alcaligenaceae</taxon>
        <taxon>Bordetella</taxon>
    </lineage>
</organism>
<proteinExistence type="predicted"/>
<dbReference type="EMBL" id="JGWH01000112">
    <property type="protein sequence ID" value="KCV33772.1"/>
    <property type="molecule type" value="Genomic_DNA"/>
</dbReference>
<accession>A0ABR4RCY2</accession>
<sequence>MGLFETGAAFSLGATHLFAAIFSRSFVGLLFDMNDRKSNSVSPVARYLRFGVAAVAGVAAGALPSPDVDAQAAPAAAAAAKIEALSDTDIYSDYEHGIVMAPDNKDYISYKPAEGGPEAPPLQTCALCFIG</sequence>